<evidence type="ECO:0000256" key="1">
    <source>
        <dbReference type="ARBA" id="ARBA00003330"/>
    </source>
</evidence>
<comment type="similarity">
    <text evidence="9">Belongs to the peroxiredoxin family. BCP/PrxQ subfamily.</text>
</comment>
<dbReference type="PANTHER" id="PTHR42801:SF4">
    <property type="entry name" value="AHPC_TSA FAMILY PROTEIN"/>
    <property type="match status" value="1"/>
</dbReference>
<evidence type="ECO:0000256" key="11">
    <source>
        <dbReference type="ARBA" id="ARBA00049091"/>
    </source>
</evidence>
<evidence type="ECO:0000256" key="3">
    <source>
        <dbReference type="ARBA" id="ARBA00022559"/>
    </source>
</evidence>
<dbReference type="PANTHER" id="PTHR42801">
    <property type="entry name" value="THIOREDOXIN-DEPENDENT PEROXIDE REDUCTASE"/>
    <property type="match status" value="1"/>
</dbReference>
<keyword evidence="5" id="KW-0560">Oxidoreductase</keyword>
<sequence>MALLFATPVFAALQSGTAAPDFTAQASLAGKSFTFSLKDALKKGPVVVYFYPSAYTGGCDIEAHTFATEKAKFDAAGATIIGVSADSLQRLNTFSSDPKYCAGKFPVASDATGKIAASYELKTEAAQPGLTDVRGATIDHAFIERTTFVIGSDGKIIATLSSEDDHLHPEDHVKKSLAIVQQLQAGKAP</sequence>
<gene>
    <name evidence="13" type="ORF">ISP18_10690</name>
</gene>
<organism evidence="13 14">
    <name type="scientific">Dyella humi</name>
    <dbReference type="NCBI Taxonomy" id="1770547"/>
    <lineage>
        <taxon>Bacteria</taxon>
        <taxon>Pseudomonadati</taxon>
        <taxon>Pseudomonadota</taxon>
        <taxon>Gammaproteobacteria</taxon>
        <taxon>Lysobacterales</taxon>
        <taxon>Rhodanobacteraceae</taxon>
        <taxon>Dyella</taxon>
    </lineage>
</organism>
<evidence type="ECO:0000259" key="12">
    <source>
        <dbReference type="PROSITE" id="PS51352"/>
    </source>
</evidence>
<dbReference type="RefSeq" id="WP_380011053.1">
    <property type="nucleotide sequence ID" value="NZ_JADIKI010000022.1"/>
</dbReference>
<reference evidence="13 14" key="1">
    <citation type="submission" date="2020-10" db="EMBL/GenBank/DDBJ databases">
        <title>Phylogeny of dyella-like bacteria.</title>
        <authorList>
            <person name="Fu J."/>
        </authorList>
    </citation>
    <scope>NUCLEOTIDE SEQUENCE [LARGE SCALE GENOMIC DNA]</scope>
    <source>
        <strain evidence="13 14">DHG40</strain>
    </source>
</reference>
<protein>
    <recommendedName>
        <fullName evidence="2">thioredoxin-dependent peroxiredoxin</fullName>
        <ecNumber evidence="2">1.11.1.24</ecNumber>
    </recommendedName>
    <alternativeName>
        <fullName evidence="8">Thioredoxin peroxidase</fullName>
    </alternativeName>
    <alternativeName>
        <fullName evidence="10">Thioredoxin-dependent peroxiredoxin Bcp</fullName>
    </alternativeName>
</protein>
<evidence type="ECO:0000313" key="13">
    <source>
        <dbReference type="EMBL" id="MFK2855057.1"/>
    </source>
</evidence>
<keyword evidence="6" id="KW-1015">Disulfide bond</keyword>
<dbReference type="CDD" id="cd03017">
    <property type="entry name" value="PRX_BCP"/>
    <property type="match status" value="1"/>
</dbReference>
<comment type="caution">
    <text evidence="13">The sequence shown here is derived from an EMBL/GenBank/DDBJ whole genome shotgun (WGS) entry which is preliminary data.</text>
</comment>
<dbReference type="InterPro" id="IPR013766">
    <property type="entry name" value="Thioredoxin_domain"/>
</dbReference>
<feature type="domain" description="Thioredoxin" evidence="12">
    <location>
        <begin position="13"/>
        <end position="185"/>
    </location>
</feature>
<dbReference type="InterPro" id="IPR036249">
    <property type="entry name" value="Thioredoxin-like_sf"/>
</dbReference>
<evidence type="ECO:0000256" key="4">
    <source>
        <dbReference type="ARBA" id="ARBA00022862"/>
    </source>
</evidence>
<evidence type="ECO:0000256" key="10">
    <source>
        <dbReference type="ARBA" id="ARBA00042639"/>
    </source>
</evidence>
<evidence type="ECO:0000256" key="5">
    <source>
        <dbReference type="ARBA" id="ARBA00023002"/>
    </source>
</evidence>
<evidence type="ECO:0000256" key="7">
    <source>
        <dbReference type="ARBA" id="ARBA00023284"/>
    </source>
</evidence>
<proteinExistence type="inferred from homology"/>
<dbReference type="PROSITE" id="PS51352">
    <property type="entry name" value="THIOREDOXIN_2"/>
    <property type="match status" value="1"/>
</dbReference>
<keyword evidence="3" id="KW-0575">Peroxidase</keyword>
<evidence type="ECO:0000256" key="2">
    <source>
        <dbReference type="ARBA" id="ARBA00013017"/>
    </source>
</evidence>
<keyword evidence="14" id="KW-1185">Reference proteome</keyword>
<dbReference type="EMBL" id="JADIKI010000022">
    <property type="protein sequence ID" value="MFK2855057.1"/>
    <property type="molecule type" value="Genomic_DNA"/>
</dbReference>
<name>A0ABW8IIP2_9GAMM</name>
<dbReference type="Proteomes" id="UP001620409">
    <property type="component" value="Unassembled WGS sequence"/>
</dbReference>
<dbReference type="Pfam" id="PF00578">
    <property type="entry name" value="AhpC-TSA"/>
    <property type="match status" value="1"/>
</dbReference>
<evidence type="ECO:0000256" key="6">
    <source>
        <dbReference type="ARBA" id="ARBA00023157"/>
    </source>
</evidence>
<dbReference type="EC" id="1.11.1.24" evidence="2"/>
<dbReference type="SUPFAM" id="SSF52833">
    <property type="entry name" value="Thioredoxin-like"/>
    <property type="match status" value="1"/>
</dbReference>
<dbReference type="InterPro" id="IPR050924">
    <property type="entry name" value="Peroxiredoxin_BCP/PrxQ"/>
</dbReference>
<accession>A0ABW8IIP2</accession>
<evidence type="ECO:0000256" key="8">
    <source>
        <dbReference type="ARBA" id="ARBA00032824"/>
    </source>
</evidence>
<comment type="catalytic activity">
    <reaction evidence="11">
        <text>a hydroperoxide + [thioredoxin]-dithiol = an alcohol + [thioredoxin]-disulfide + H2O</text>
        <dbReference type="Rhea" id="RHEA:62620"/>
        <dbReference type="Rhea" id="RHEA-COMP:10698"/>
        <dbReference type="Rhea" id="RHEA-COMP:10700"/>
        <dbReference type="ChEBI" id="CHEBI:15377"/>
        <dbReference type="ChEBI" id="CHEBI:29950"/>
        <dbReference type="ChEBI" id="CHEBI:30879"/>
        <dbReference type="ChEBI" id="CHEBI:35924"/>
        <dbReference type="ChEBI" id="CHEBI:50058"/>
        <dbReference type="EC" id="1.11.1.24"/>
    </reaction>
</comment>
<keyword evidence="7" id="KW-0676">Redox-active center</keyword>
<dbReference type="Gene3D" id="3.40.30.10">
    <property type="entry name" value="Glutaredoxin"/>
    <property type="match status" value="1"/>
</dbReference>
<dbReference type="InterPro" id="IPR000866">
    <property type="entry name" value="AhpC/TSA"/>
</dbReference>
<evidence type="ECO:0000256" key="9">
    <source>
        <dbReference type="ARBA" id="ARBA00038489"/>
    </source>
</evidence>
<evidence type="ECO:0000313" key="14">
    <source>
        <dbReference type="Proteomes" id="UP001620409"/>
    </source>
</evidence>
<keyword evidence="4" id="KW-0049">Antioxidant</keyword>
<comment type="function">
    <text evidence="1">Thiol-specific peroxidase that catalyzes the reduction of hydrogen peroxide and organic hydroperoxides to water and alcohols, respectively. Plays a role in cell protection against oxidative stress by detoxifying peroxides and as sensor of hydrogen peroxide-mediated signaling events.</text>
</comment>